<evidence type="ECO:0000313" key="2">
    <source>
        <dbReference type="Proteomes" id="UP000233551"/>
    </source>
</evidence>
<protein>
    <submittedName>
        <fullName evidence="1">Uncharacterized protein</fullName>
    </submittedName>
</protein>
<accession>A0A2I0JLS7</accession>
<organism evidence="1 2">
    <name type="scientific">Punica granatum</name>
    <name type="common">Pomegranate</name>
    <dbReference type="NCBI Taxonomy" id="22663"/>
    <lineage>
        <taxon>Eukaryota</taxon>
        <taxon>Viridiplantae</taxon>
        <taxon>Streptophyta</taxon>
        <taxon>Embryophyta</taxon>
        <taxon>Tracheophyta</taxon>
        <taxon>Spermatophyta</taxon>
        <taxon>Magnoliopsida</taxon>
        <taxon>eudicotyledons</taxon>
        <taxon>Gunneridae</taxon>
        <taxon>Pentapetalae</taxon>
        <taxon>rosids</taxon>
        <taxon>malvids</taxon>
        <taxon>Myrtales</taxon>
        <taxon>Lythraceae</taxon>
        <taxon>Punica</taxon>
    </lineage>
</organism>
<dbReference type="AlphaFoldDB" id="A0A2I0JLS7"/>
<proteinExistence type="predicted"/>
<reference evidence="1 2" key="1">
    <citation type="submission" date="2017-11" db="EMBL/GenBank/DDBJ databases">
        <title>De-novo sequencing of pomegranate (Punica granatum L.) genome.</title>
        <authorList>
            <person name="Akparov Z."/>
            <person name="Amiraslanov A."/>
            <person name="Hajiyeva S."/>
            <person name="Abbasov M."/>
            <person name="Kaur K."/>
            <person name="Hamwieh A."/>
            <person name="Solovyev V."/>
            <person name="Salamov A."/>
            <person name="Braich B."/>
            <person name="Kosarev P."/>
            <person name="Mahmoud A."/>
            <person name="Hajiyev E."/>
            <person name="Babayeva S."/>
            <person name="Izzatullayeva V."/>
            <person name="Mammadov A."/>
            <person name="Mammadov A."/>
            <person name="Sharifova S."/>
            <person name="Ojaghi J."/>
            <person name="Eynullazada K."/>
            <person name="Bayramov B."/>
            <person name="Abdulazimova A."/>
            <person name="Shahmuradov I."/>
        </authorList>
    </citation>
    <scope>NUCLEOTIDE SEQUENCE [LARGE SCALE GENOMIC DNA]</scope>
    <source>
        <strain evidence="2">cv. AG2017</strain>
        <tissue evidence="1">Leaf</tissue>
    </source>
</reference>
<name>A0A2I0JLS7_PUNGR</name>
<dbReference type="EMBL" id="PGOL01001524">
    <property type="protein sequence ID" value="PKI57229.1"/>
    <property type="molecule type" value="Genomic_DNA"/>
</dbReference>
<comment type="caution">
    <text evidence="1">The sequence shown here is derived from an EMBL/GenBank/DDBJ whole genome shotgun (WGS) entry which is preliminary data.</text>
</comment>
<evidence type="ECO:0000313" key="1">
    <source>
        <dbReference type="EMBL" id="PKI57229.1"/>
    </source>
</evidence>
<sequence length="119" mass="12909">MGDPSSVMARLAEVVGRNGVRRGPVVFRWFWPVSALRWFGRKQGRGLGACVGPFSGAVYLSVGRAPGSPVRKGVCESSGVSRLKQDVSEMRPDVSLVTLALRGIFRVPHWAPFEASVIQ</sequence>
<keyword evidence="2" id="KW-1185">Reference proteome</keyword>
<dbReference type="Proteomes" id="UP000233551">
    <property type="component" value="Unassembled WGS sequence"/>
</dbReference>
<gene>
    <name evidence="1" type="ORF">CRG98_022374</name>
</gene>